<accession>A0A841XVC0</accession>
<dbReference type="Gene3D" id="1.10.10.10">
    <property type="entry name" value="Winged helix-like DNA-binding domain superfamily/Winged helix DNA-binding domain"/>
    <property type="match status" value="1"/>
</dbReference>
<evidence type="ECO:0000259" key="3">
    <source>
        <dbReference type="Pfam" id="PF22083"/>
    </source>
</evidence>
<dbReference type="SUPFAM" id="SSF54060">
    <property type="entry name" value="His-Me finger endonucleases"/>
    <property type="match status" value="1"/>
</dbReference>
<organism evidence="4 5">
    <name type="scientific">Listeria booriae</name>
    <dbReference type="NCBI Taxonomy" id="1552123"/>
    <lineage>
        <taxon>Bacteria</taxon>
        <taxon>Bacillati</taxon>
        <taxon>Bacillota</taxon>
        <taxon>Bacilli</taxon>
        <taxon>Bacillales</taxon>
        <taxon>Listeriaceae</taxon>
        <taxon>Listeria</taxon>
    </lineage>
</organism>
<keyword evidence="4" id="KW-0255">Endonuclease</keyword>
<dbReference type="InterPro" id="IPR044925">
    <property type="entry name" value="His-Me_finger_sf"/>
</dbReference>
<gene>
    <name evidence="4" type="ORF">HB811_07450</name>
</gene>
<sequence length="180" mass="20709">MNSDEIWKDIDGYEGYYQVSNHGRIRGLNRITSDGKRIVGKLIRLRKDSKKRYMLVSLNKDGAQATCLVHRIVAKTFIPNIDNLPCVNHKDETQDNNRVANLEWCTHKYNSNYGTSKDKVRAAAIEQKARAILVIFPDDKVKWFDSKRDACRKLNLNNGNVGRCLRGINNTHLGLRFKYA</sequence>
<reference evidence="4 5" key="1">
    <citation type="submission" date="2020-03" db="EMBL/GenBank/DDBJ databases">
        <title>Soil Listeria distribution.</title>
        <authorList>
            <person name="Liao J."/>
            <person name="Wiedmann M."/>
        </authorList>
    </citation>
    <scope>NUCLEOTIDE SEQUENCE [LARGE SCALE GENOMIC DNA]</scope>
    <source>
        <strain evidence="4 5">FSL L7-1816</strain>
    </source>
</reference>
<keyword evidence="4" id="KW-0378">Hydrolase</keyword>
<feature type="domain" description="DNA endonuclease I-HmuI-like NUMOD-like" evidence="3">
    <location>
        <begin position="134"/>
        <end position="178"/>
    </location>
</feature>
<dbReference type="InterPro" id="IPR010902">
    <property type="entry name" value="NUMOD4"/>
</dbReference>
<dbReference type="InterPro" id="IPR054307">
    <property type="entry name" value="I-HmuI_NUMOD-like"/>
</dbReference>
<dbReference type="RefSeq" id="WP_185382233.1">
    <property type="nucleotide sequence ID" value="NZ_JAAROV010000002.1"/>
</dbReference>
<feature type="domain" description="NUMOD4" evidence="1">
    <location>
        <begin position="5"/>
        <end position="59"/>
    </location>
</feature>
<evidence type="ECO:0000313" key="5">
    <source>
        <dbReference type="Proteomes" id="UP000543379"/>
    </source>
</evidence>
<dbReference type="AlphaFoldDB" id="A0A841XVC0"/>
<dbReference type="GO" id="GO:0016788">
    <property type="term" value="F:hydrolase activity, acting on ester bonds"/>
    <property type="evidence" value="ECO:0007669"/>
    <property type="project" value="InterPro"/>
</dbReference>
<protein>
    <submittedName>
        <fullName evidence="4">Endonuclease</fullName>
    </submittedName>
</protein>
<proteinExistence type="predicted"/>
<evidence type="ECO:0000313" key="4">
    <source>
        <dbReference type="EMBL" id="MBC1316603.1"/>
    </source>
</evidence>
<dbReference type="Pfam" id="PF22083">
    <property type="entry name" value="I-HmuI_NUMOD-like"/>
    <property type="match status" value="1"/>
</dbReference>
<feature type="domain" description="HNH nuclease" evidence="2">
    <location>
        <begin position="68"/>
        <end position="111"/>
    </location>
</feature>
<dbReference type="InterPro" id="IPR036388">
    <property type="entry name" value="WH-like_DNA-bd_sf"/>
</dbReference>
<name>A0A841XVC0_9LIST</name>
<comment type="caution">
    <text evidence="4">The sequence shown here is derived from an EMBL/GenBank/DDBJ whole genome shotgun (WGS) entry which is preliminary data.</text>
</comment>
<dbReference type="InterPro" id="IPR003615">
    <property type="entry name" value="HNH_nuc"/>
</dbReference>
<dbReference type="Proteomes" id="UP000543379">
    <property type="component" value="Unassembled WGS sequence"/>
</dbReference>
<evidence type="ECO:0000259" key="2">
    <source>
        <dbReference type="Pfam" id="PF13392"/>
    </source>
</evidence>
<dbReference type="Pfam" id="PF13392">
    <property type="entry name" value="HNH_3"/>
    <property type="match status" value="1"/>
</dbReference>
<evidence type="ECO:0000259" key="1">
    <source>
        <dbReference type="Pfam" id="PF07463"/>
    </source>
</evidence>
<keyword evidence="4" id="KW-0540">Nuclease</keyword>
<dbReference type="SMART" id="SM00497">
    <property type="entry name" value="IENR1"/>
    <property type="match status" value="1"/>
</dbReference>
<dbReference type="Gene3D" id="3.90.75.20">
    <property type="match status" value="1"/>
</dbReference>
<dbReference type="Pfam" id="PF07463">
    <property type="entry name" value="NUMOD4"/>
    <property type="match status" value="1"/>
</dbReference>
<dbReference type="GO" id="GO:0004519">
    <property type="term" value="F:endonuclease activity"/>
    <property type="evidence" value="ECO:0007669"/>
    <property type="project" value="UniProtKB-KW"/>
</dbReference>
<dbReference type="EMBL" id="JAAROV010000002">
    <property type="protein sequence ID" value="MBC1316603.1"/>
    <property type="molecule type" value="Genomic_DNA"/>
</dbReference>
<dbReference type="InterPro" id="IPR003647">
    <property type="entry name" value="Intron_nuc_1_rpt"/>
</dbReference>
<dbReference type="SUPFAM" id="SSF64496">
    <property type="entry name" value="DNA-binding domain of intron-encoded endonucleases"/>
    <property type="match status" value="1"/>
</dbReference>